<dbReference type="SUPFAM" id="SSF103481">
    <property type="entry name" value="Multidrug resistance efflux transporter EmrE"/>
    <property type="match status" value="2"/>
</dbReference>
<evidence type="ECO:0000256" key="1">
    <source>
        <dbReference type="SAM" id="Phobius"/>
    </source>
</evidence>
<dbReference type="RefSeq" id="WP_285671467.1">
    <property type="nucleotide sequence ID" value="NZ_BSYI01000012.1"/>
</dbReference>
<reference evidence="3 4" key="1">
    <citation type="submission" date="2023-04" db="EMBL/GenBank/DDBJ databases">
        <title>Marinoamorphus aggregata gen. nov., sp. Nov., isolate from tissue of brittle star Ophioplocus japonicus.</title>
        <authorList>
            <person name="Kawano K."/>
            <person name="Sawayama S."/>
            <person name="Nakagawa S."/>
        </authorList>
    </citation>
    <scope>NUCLEOTIDE SEQUENCE [LARGE SCALE GENOMIC DNA]</scope>
    <source>
        <strain evidence="3 4">NKW23</strain>
    </source>
</reference>
<name>A0ABQ6LPP5_9RHOB</name>
<dbReference type="PANTHER" id="PTHR22911">
    <property type="entry name" value="ACYL-MALONYL CONDENSING ENZYME-RELATED"/>
    <property type="match status" value="1"/>
</dbReference>
<protein>
    <submittedName>
        <fullName evidence="3">DMT family transporter</fullName>
    </submittedName>
</protein>
<dbReference type="Pfam" id="PF00892">
    <property type="entry name" value="EamA"/>
    <property type="match status" value="2"/>
</dbReference>
<gene>
    <name evidence="3" type="ORF">LNKW23_18920</name>
</gene>
<dbReference type="InterPro" id="IPR037185">
    <property type="entry name" value="EmrE-like"/>
</dbReference>
<sequence>MNAARLTGIAAVLAAALLWGTTGTAQSLLPAAREPMVVGALRLAFGAATLLALALADPACRRALPGLPWGTILFAGAAVAAYNLCFFRAVSEAGIGIGTAVTIGSAPIWATAWETLTHRRLPGGLRLAGQAVSILGVGLLGLTGAGGGSALGIGLALASGASYAAYSLATSAIGHRAPSTAIAAATFGTAALLTAPVLAILPLGWIAGADAWGALAFLGIGATGLAYALYTWGLTRVAASTAVTLVLAEPVTAWCLATFFVGEPATAESIAGAVLILAGLALVTAVPARR</sequence>
<feature type="transmembrane region" description="Helical" evidence="1">
    <location>
        <begin position="181"/>
        <end position="205"/>
    </location>
</feature>
<feature type="domain" description="EamA" evidence="2">
    <location>
        <begin position="7"/>
        <end position="140"/>
    </location>
</feature>
<feature type="transmembrane region" description="Helical" evidence="1">
    <location>
        <begin position="67"/>
        <end position="89"/>
    </location>
</feature>
<keyword evidence="1" id="KW-0472">Membrane</keyword>
<feature type="transmembrane region" description="Helical" evidence="1">
    <location>
        <begin position="211"/>
        <end position="230"/>
    </location>
</feature>
<proteinExistence type="predicted"/>
<evidence type="ECO:0000259" key="2">
    <source>
        <dbReference type="Pfam" id="PF00892"/>
    </source>
</evidence>
<comment type="caution">
    <text evidence="3">The sequence shown here is derived from an EMBL/GenBank/DDBJ whole genome shotgun (WGS) entry which is preliminary data.</text>
</comment>
<keyword evidence="1" id="KW-0812">Transmembrane</keyword>
<feature type="transmembrane region" description="Helical" evidence="1">
    <location>
        <begin position="125"/>
        <end position="144"/>
    </location>
</feature>
<feature type="transmembrane region" description="Helical" evidence="1">
    <location>
        <begin position="267"/>
        <end position="288"/>
    </location>
</feature>
<dbReference type="EMBL" id="BSYI01000012">
    <property type="protein sequence ID" value="GMG82679.1"/>
    <property type="molecule type" value="Genomic_DNA"/>
</dbReference>
<feature type="transmembrane region" description="Helical" evidence="1">
    <location>
        <begin position="237"/>
        <end position="261"/>
    </location>
</feature>
<feature type="domain" description="EamA" evidence="2">
    <location>
        <begin position="151"/>
        <end position="284"/>
    </location>
</feature>
<accession>A0ABQ6LPP5</accession>
<feature type="transmembrane region" description="Helical" evidence="1">
    <location>
        <begin position="95"/>
        <end position="113"/>
    </location>
</feature>
<dbReference type="PANTHER" id="PTHR22911:SF79">
    <property type="entry name" value="MOBA-LIKE NTP TRANSFERASE DOMAIN-CONTAINING PROTEIN"/>
    <property type="match status" value="1"/>
</dbReference>
<organism evidence="3 4">
    <name type="scientific">Paralimibaculum aggregatum</name>
    <dbReference type="NCBI Taxonomy" id="3036245"/>
    <lineage>
        <taxon>Bacteria</taxon>
        <taxon>Pseudomonadati</taxon>
        <taxon>Pseudomonadota</taxon>
        <taxon>Alphaproteobacteria</taxon>
        <taxon>Rhodobacterales</taxon>
        <taxon>Paracoccaceae</taxon>
        <taxon>Paralimibaculum</taxon>
    </lineage>
</organism>
<dbReference type="Proteomes" id="UP001239909">
    <property type="component" value="Unassembled WGS sequence"/>
</dbReference>
<feature type="transmembrane region" description="Helical" evidence="1">
    <location>
        <begin position="37"/>
        <end position="55"/>
    </location>
</feature>
<evidence type="ECO:0000313" key="4">
    <source>
        <dbReference type="Proteomes" id="UP001239909"/>
    </source>
</evidence>
<keyword evidence="1" id="KW-1133">Transmembrane helix</keyword>
<dbReference type="InterPro" id="IPR000620">
    <property type="entry name" value="EamA_dom"/>
</dbReference>
<feature type="transmembrane region" description="Helical" evidence="1">
    <location>
        <begin position="150"/>
        <end position="169"/>
    </location>
</feature>
<evidence type="ECO:0000313" key="3">
    <source>
        <dbReference type="EMBL" id="GMG82679.1"/>
    </source>
</evidence>
<keyword evidence="4" id="KW-1185">Reference proteome</keyword>